<reference evidence="3 4" key="1">
    <citation type="journal article" date="2024" name="Ann. Entomol. Soc. Am.">
        <title>Genomic analyses of the southern and eastern yellowjacket wasps (Hymenoptera: Vespidae) reveal evolutionary signatures of social life.</title>
        <authorList>
            <person name="Catto M.A."/>
            <person name="Caine P.B."/>
            <person name="Orr S.E."/>
            <person name="Hunt B.G."/>
            <person name="Goodisman M.A.D."/>
        </authorList>
    </citation>
    <scope>NUCLEOTIDE SEQUENCE [LARGE SCALE GENOMIC DNA]</scope>
    <source>
        <strain evidence="3">233</strain>
        <tissue evidence="3">Head and thorax</tissue>
    </source>
</reference>
<feature type="compositionally biased region" description="Basic and acidic residues" evidence="1">
    <location>
        <begin position="35"/>
        <end position="48"/>
    </location>
</feature>
<feature type="chain" id="PRO_5044851619" evidence="2">
    <location>
        <begin position="20"/>
        <end position="100"/>
    </location>
</feature>
<evidence type="ECO:0000256" key="1">
    <source>
        <dbReference type="SAM" id="MobiDB-lite"/>
    </source>
</evidence>
<evidence type="ECO:0000313" key="4">
    <source>
        <dbReference type="Proteomes" id="UP001607302"/>
    </source>
</evidence>
<sequence>MLWILIVVTCFEVSTLADAQSERTTSLDEDANNNEPDHPASQPERDSNDSPAKVSTFRCSSVQAFRYSDYFEETLDFHDTHPAFRGFRQRQWICIRSTRQ</sequence>
<protein>
    <submittedName>
        <fullName evidence="3">Nephrin-like isoform X1</fullName>
    </submittedName>
</protein>
<dbReference type="AlphaFoldDB" id="A0ABD2A2J9"/>
<organism evidence="3 4">
    <name type="scientific">Vespula squamosa</name>
    <name type="common">Southern yellow jacket</name>
    <name type="synonym">Wasp</name>
    <dbReference type="NCBI Taxonomy" id="30214"/>
    <lineage>
        <taxon>Eukaryota</taxon>
        <taxon>Metazoa</taxon>
        <taxon>Ecdysozoa</taxon>
        <taxon>Arthropoda</taxon>
        <taxon>Hexapoda</taxon>
        <taxon>Insecta</taxon>
        <taxon>Pterygota</taxon>
        <taxon>Neoptera</taxon>
        <taxon>Endopterygota</taxon>
        <taxon>Hymenoptera</taxon>
        <taxon>Apocrita</taxon>
        <taxon>Aculeata</taxon>
        <taxon>Vespoidea</taxon>
        <taxon>Vespidae</taxon>
        <taxon>Vespinae</taxon>
        <taxon>Vespula</taxon>
    </lineage>
</organism>
<evidence type="ECO:0000256" key="2">
    <source>
        <dbReference type="SAM" id="SignalP"/>
    </source>
</evidence>
<proteinExistence type="predicted"/>
<dbReference type="EMBL" id="JAUDFV010000157">
    <property type="protein sequence ID" value="KAL2714010.1"/>
    <property type="molecule type" value="Genomic_DNA"/>
</dbReference>
<dbReference type="Proteomes" id="UP001607302">
    <property type="component" value="Unassembled WGS sequence"/>
</dbReference>
<feature type="signal peptide" evidence="2">
    <location>
        <begin position="1"/>
        <end position="19"/>
    </location>
</feature>
<comment type="caution">
    <text evidence="3">The sequence shown here is derived from an EMBL/GenBank/DDBJ whole genome shotgun (WGS) entry which is preliminary data.</text>
</comment>
<accession>A0ABD2A2J9</accession>
<keyword evidence="4" id="KW-1185">Reference proteome</keyword>
<keyword evidence="2" id="KW-0732">Signal</keyword>
<gene>
    <name evidence="3" type="ORF">V1478_016567</name>
</gene>
<evidence type="ECO:0000313" key="3">
    <source>
        <dbReference type="EMBL" id="KAL2714010.1"/>
    </source>
</evidence>
<name>A0ABD2A2J9_VESSQ</name>
<feature type="region of interest" description="Disordered" evidence="1">
    <location>
        <begin position="18"/>
        <end position="54"/>
    </location>
</feature>